<comment type="function">
    <text evidence="8">Acts both as a GTPase-activating protein (GAP) and a guanine nucleotide exchange factor (GEF), and participates in endocytosis. Acts by regulating the activation of rab-5 by exchanging bound GDP for free GTP at clathrin coated pits.</text>
</comment>
<keyword evidence="12" id="KW-0732">Signal</keyword>
<dbReference type="GO" id="GO:0016020">
    <property type="term" value="C:membrane"/>
    <property type="evidence" value="ECO:0007669"/>
    <property type="project" value="UniProtKB-SubCell"/>
</dbReference>
<dbReference type="InterPro" id="IPR037191">
    <property type="entry name" value="VPS9_dom_sf"/>
</dbReference>
<dbReference type="GO" id="GO:0005829">
    <property type="term" value="C:cytosol"/>
    <property type="evidence" value="ECO:0007669"/>
    <property type="project" value="TreeGrafter"/>
</dbReference>
<feature type="domain" description="Ras-GAP" evidence="13">
    <location>
        <begin position="1"/>
        <end position="77"/>
    </location>
</feature>
<feature type="compositionally biased region" description="Low complexity" evidence="11">
    <location>
        <begin position="402"/>
        <end position="418"/>
    </location>
</feature>
<dbReference type="WBParaSite" id="ALUE_0000788901-mRNA-1">
    <property type="protein sequence ID" value="ALUE_0000788901-mRNA-1"/>
    <property type="gene ID" value="ALUE_0000788901"/>
</dbReference>
<dbReference type="PANTHER" id="PTHR23101">
    <property type="entry name" value="RAB GDP/GTP EXCHANGE FACTOR"/>
    <property type="match status" value="1"/>
</dbReference>
<evidence type="ECO:0000313" key="16">
    <source>
        <dbReference type="WBParaSite" id="ALUE_0000788901-mRNA-1"/>
    </source>
</evidence>
<feature type="chain" id="PRO_5039889315" description="Receptor-mediated endocytosis protein 6" evidence="12">
    <location>
        <begin position="16"/>
        <end position="1380"/>
    </location>
</feature>
<evidence type="ECO:0000256" key="10">
    <source>
        <dbReference type="ARBA" id="ARBA00074067"/>
    </source>
</evidence>
<dbReference type="FunFam" id="1.20.1050.80:FF:000001">
    <property type="entry name" value="GTPase-activating protein and VPS9 domain-containing protein 1 isoform X1"/>
    <property type="match status" value="1"/>
</dbReference>
<proteinExistence type="inferred from homology"/>
<evidence type="ECO:0000256" key="4">
    <source>
        <dbReference type="ARBA" id="ARBA00022468"/>
    </source>
</evidence>
<feature type="region of interest" description="Disordered" evidence="11">
    <location>
        <begin position="290"/>
        <end position="421"/>
    </location>
</feature>
<dbReference type="SMART" id="SM00167">
    <property type="entry name" value="VPS9"/>
    <property type="match status" value="1"/>
</dbReference>
<name>A0A9J2PEW1_ASCLU</name>
<evidence type="ECO:0000256" key="12">
    <source>
        <dbReference type="SAM" id="SignalP"/>
    </source>
</evidence>
<evidence type="ECO:0000256" key="9">
    <source>
        <dbReference type="ARBA" id="ARBA00065347"/>
    </source>
</evidence>
<dbReference type="GO" id="GO:0006897">
    <property type="term" value="P:endocytosis"/>
    <property type="evidence" value="ECO:0007669"/>
    <property type="project" value="UniProtKB-KW"/>
</dbReference>
<feature type="region of interest" description="Disordered" evidence="11">
    <location>
        <begin position="761"/>
        <end position="782"/>
    </location>
</feature>
<comment type="subunit">
    <text evidence="9">Interacts with GDP-bound rab-5. Interacts with alpha-adaptin.</text>
</comment>
<dbReference type="PROSITE" id="PS51205">
    <property type="entry name" value="VPS9"/>
    <property type="match status" value="1"/>
</dbReference>
<evidence type="ECO:0000256" key="11">
    <source>
        <dbReference type="SAM" id="MobiDB-lite"/>
    </source>
</evidence>
<keyword evidence="6" id="KW-0344">Guanine-nucleotide releasing factor</keyword>
<dbReference type="SUPFAM" id="SSF109993">
    <property type="entry name" value="VPS9 domain"/>
    <property type="match status" value="1"/>
</dbReference>
<evidence type="ECO:0000256" key="8">
    <source>
        <dbReference type="ARBA" id="ARBA00057996"/>
    </source>
</evidence>
<keyword evidence="7" id="KW-0472">Membrane</keyword>
<dbReference type="Gene3D" id="1.20.1050.80">
    <property type="entry name" value="VPS9 domain"/>
    <property type="match status" value="1"/>
</dbReference>
<dbReference type="GO" id="GO:0005096">
    <property type="term" value="F:GTPase activator activity"/>
    <property type="evidence" value="ECO:0007669"/>
    <property type="project" value="UniProtKB-KW"/>
</dbReference>
<dbReference type="PANTHER" id="PTHR23101:SF25">
    <property type="entry name" value="GTPASE-ACTIVATING PROTEIN AND VPS9 DOMAIN-CONTAINING PROTEIN 1"/>
    <property type="match status" value="1"/>
</dbReference>
<evidence type="ECO:0000256" key="2">
    <source>
        <dbReference type="ARBA" id="ARBA00004170"/>
    </source>
</evidence>
<evidence type="ECO:0000256" key="7">
    <source>
        <dbReference type="ARBA" id="ARBA00023136"/>
    </source>
</evidence>
<evidence type="ECO:0000256" key="1">
    <source>
        <dbReference type="ARBA" id="ARBA00004132"/>
    </source>
</evidence>
<evidence type="ECO:0000256" key="3">
    <source>
        <dbReference type="ARBA" id="ARBA00008489"/>
    </source>
</evidence>
<comment type="subcellular location">
    <subcellularLocation>
        <location evidence="1">Cytoplasmic vesicle</location>
        <location evidence="1">Clathrin-coated vesicle</location>
    </subcellularLocation>
    <subcellularLocation>
        <location evidence="2">Membrane</location>
        <topology evidence="2">Peripheral membrane protein</topology>
    </subcellularLocation>
</comment>
<dbReference type="GO" id="GO:0005085">
    <property type="term" value="F:guanyl-nucleotide exchange factor activity"/>
    <property type="evidence" value="ECO:0007669"/>
    <property type="project" value="UniProtKB-KW"/>
</dbReference>
<dbReference type="SUPFAM" id="SSF48350">
    <property type="entry name" value="GTPase activation domain, GAP"/>
    <property type="match status" value="1"/>
</dbReference>
<feature type="compositionally biased region" description="Polar residues" evidence="11">
    <location>
        <begin position="208"/>
        <end position="224"/>
    </location>
</feature>
<feature type="region of interest" description="Disordered" evidence="11">
    <location>
        <begin position="178"/>
        <end position="257"/>
    </location>
</feature>
<feature type="domain" description="VPS9" evidence="14">
    <location>
        <begin position="1238"/>
        <end position="1380"/>
    </location>
</feature>
<dbReference type="Pfam" id="PF02204">
    <property type="entry name" value="VPS9"/>
    <property type="match status" value="1"/>
</dbReference>
<dbReference type="InterPro" id="IPR045046">
    <property type="entry name" value="Vps9-like"/>
</dbReference>
<reference evidence="16" key="1">
    <citation type="submission" date="2023-03" db="UniProtKB">
        <authorList>
            <consortium name="WormBaseParasite"/>
        </authorList>
    </citation>
    <scope>IDENTIFICATION</scope>
</reference>
<dbReference type="GO" id="GO:0051049">
    <property type="term" value="P:regulation of transport"/>
    <property type="evidence" value="ECO:0007669"/>
    <property type="project" value="UniProtKB-ARBA"/>
</dbReference>
<evidence type="ECO:0000256" key="5">
    <source>
        <dbReference type="ARBA" id="ARBA00022583"/>
    </source>
</evidence>
<evidence type="ECO:0000313" key="15">
    <source>
        <dbReference type="Proteomes" id="UP000036681"/>
    </source>
</evidence>
<feature type="compositionally biased region" description="Basic and acidic residues" evidence="11">
    <location>
        <begin position="299"/>
        <end position="312"/>
    </location>
</feature>
<feature type="compositionally biased region" description="Polar residues" evidence="11">
    <location>
        <begin position="232"/>
        <end position="257"/>
    </location>
</feature>
<dbReference type="Gene3D" id="1.10.506.10">
    <property type="entry name" value="GTPase Activation - p120gap, domain 1"/>
    <property type="match status" value="1"/>
</dbReference>
<accession>A0A9J2PEW1</accession>
<keyword evidence="4" id="KW-0343">GTPase activation</keyword>
<dbReference type="Proteomes" id="UP000036681">
    <property type="component" value="Unplaced"/>
</dbReference>
<sequence>MLSMSLIIALANARAINVKGLGDEFASLICTDLIFTYLICPAIANPETLGVICDTPVTYIARFNLMQVGQILQTLALAPFEQPHPHLAYFYSHFEQNPMAQVVQRVLESSGTSLEKMFVASSADSHGCDQLVRRFFAGTFVELNCLHSALRSVALDRLSDANIRRELRAVMRRLPARFDAPASPNRASETKTAQRRRSLATKPGQDIVRNSSLSPGRSRNTTLRTLADRVQNAAQRGQQRLRSQHSSRAGNSLQDEANSSNIEVLMFPLGDAREPLGLCCEDKFMESVRQPLTSRKHKTSDGAAEKRTRFLDTESLGMSDRATDAGSDDDEEGASLCSSMEGNGDALEDDGEDVSTLPDNFSDVGLISANVSGRGSPSVSGPPSVSGRDTPHSAHTGSQHQGNSTAASHGTAAAHQANMPNLPMTVRRENSEGLEDKFGKFALPQQEGRHRYRDDTHSLVSDSWSTDVLPSDTEGFSADTRHDGTNALGTAHVTLQPPGAGAPPLPMLPVVAEVGQTRSVAGAASRISRLVPNTSGGGPSLGVSLSVEDRSDTWSVDAMASDSEADPVHRNDDILLIDEPERAQHASPSSGGGNTPMLMPVENDSSLSAGGLSATSQAQQLHSSSAIPHEQAEDILAVHVHAPPQQCRRKDVTIFGELVAVTSIQSGVSSASIGEGSRERIRRQSSGSSFYSKSDVDSEFSKDLNDDALSSLLGDYTPSFRNSIGEMAVVTPASPATSVPATAGSFSNEYVHGQMSVEQMRGRSLSPSKNSKAPADKTAETDNTCDEPVMITKRRAEADMHSERCGVVQLNEDEIRASWASTGAMPKLVRRSALHADSNITFPGQAGGASSSSFTRKKITLFQGLQKMGESLKMKRGMAVSSLRQSLSQASTMNELASVSLDSNMPSNDTTSFRHSIDQRPTSVSTRRLTGSRSMGELGSSRESYESTANEILDKYKGRAPIFGEASSKVLVSNGVNTEQKTESLRSPAAPYYDANNVTQCRAFLDAKRKLRLVLSSVGSIPSSSNTAITTRDNLGVDSLQVASNGRRSGELSDADHLVNFLQILLAESINGHDKMLSAQIREVLRCLTVFDDKGVHKLLRTLKDEHRKRTAYLLYLQQSRLTLLQLRSYLEKLSSRLQREKSLTVECLVEVLVRFYLEQRDIHLRRFTADFQLLKAQDERTDTVERTLSMLYARMPMEAMWKHADTEMLAYARKSLERSLMAQVYVLALYPNGDADQCRDSVFHRSLRKLAQVTTPDHSELRIPSRFHGECPWPSAQAEIAIINAYKSPRDKMACVVRCCETIENLISLAAERGAASADDITPVLVYVLIQANPQALLSNIQYINGFYSNRMEGAEAYWWAQFTSAVEFIKTLLNHHHF</sequence>
<comment type="similarity">
    <text evidence="3">Belongs to the GAPVD1 family.</text>
</comment>
<feature type="region of interest" description="Disordered" evidence="11">
    <location>
        <begin position="669"/>
        <end position="697"/>
    </location>
</feature>
<dbReference type="GO" id="GO:0031267">
    <property type="term" value="F:small GTPase binding"/>
    <property type="evidence" value="ECO:0007669"/>
    <property type="project" value="TreeGrafter"/>
</dbReference>
<evidence type="ECO:0000259" key="13">
    <source>
        <dbReference type="PROSITE" id="PS50018"/>
    </source>
</evidence>
<dbReference type="InterPro" id="IPR001936">
    <property type="entry name" value="RasGAP_dom"/>
</dbReference>
<feature type="region of interest" description="Disordered" evidence="11">
    <location>
        <begin position="583"/>
        <end position="627"/>
    </location>
</feature>
<keyword evidence="15" id="KW-1185">Reference proteome</keyword>
<dbReference type="PROSITE" id="PS50018">
    <property type="entry name" value="RAS_GTPASE_ACTIV_2"/>
    <property type="match status" value="1"/>
</dbReference>
<evidence type="ECO:0000259" key="14">
    <source>
        <dbReference type="PROSITE" id="PS51205"/>
    </source>
</evidence>
<dbReference type="InterPro" id="IPR003123">
    <property type="entry name" value="VPS9"/>
</dbReference>
<keyword evidence="5" id="KW-0254">Endocytosis</keyword>
<feature type="compositionally biased region" description="Low complexity" evidence="11">
    <location>
        <begin position="371"/>
        <end position="388"/>
    </location>
</feature>
<feature type="compositionally biased region" description="Polar residues" evidence="11">
    <location>
        <begin position="900"/>
        <end position="933"/>
    </location>
</feature>
<dbReference type="GO" id="GO:0030139">
    <property type="term" value="C:endocytic vesicle"/>
    <property type="evidence" value="ECO:0007669"/>
    <property type="project" value="TreeGrafter"/>
</dbReference>
<feature type="signal peptide" evidence="12">
    <location>
        <begin position="1"/>
        <end position="15"/>
    </location>
</feature>
<dbReference type="InterPro" id="IPR008936">
    <property type="entry name" value="Rho_GTPase_activation_prot"/>
</dbReference>
<feature type="compositionally biased region" description="Low complexity" evidence="11">
    <location>
        <begin position="605"/>
        <end position="620"/>
    </location>
</feature>
<protein>
    <recommendedName>
        <fullName evidence="10">Receptor-mediated endocytosis protein 6</fullName>
    </recommendedName>
</protein>
<evidence type="ECO:0000256" key="6">
    <source>
        <dbReference type="ARBA" id="ARBA00022658"/>
    </source>
</evidence>
<feature type="region of interest" description="Disordered" evidence="11">
    <location>
        <begin position="900"/>
        <end position="943"/>
    </location>
</feature>
<dbReference type="GO" id="GO:0030136">
    <property type="term" value="C:clathrin-coated vesicle"/>
    <property type="evidence" value="ECO:0007669"/>
    <property type="project" value="UniProtKB-SubCell"/>
</dbReference>
<organism evidence="15 16">
    <name type="scientific">Ascaris lumbricoides</name>
    <name type="common">Giant roundworm</name>
    <dbReference type="NCBI Taxonomy" id="6252"/>
    <lineage>
        <taxon>Eukaryota</taxon>
        <taxon>Metazoa</taxon>
        <taxon>Ecdysozoa</taxon>
        <taxon>Nematoda</taxon>
        <taxon>Chromadorea</taxon>
        <taxon>Rhabditida</taxon>
        <taxon>Spirurina</taxon>
        <taxon>Ascaridomorpha</taxon>
        <taxon>Ascaridoidea</taxon>
        <taxon>Ascarididae</taxon>
        <taxon>Ascaris</taxon>
    </lineage>
</organism>